<dbReference type="RefSeq" id="WP_369711344.1">
    <property type="nucleotide sequence ID" value="NZ_CP165644.1"/>
</dbReference>
<feature type="transmembrane region" description="Helical" evidence="1">
    <location>
        <begin position="379"/>
        <end position="397"/>
    </location>
</feature>
<organism evidence="2">
    <name type="scientific">Leptotrichia rugosa</name>
    <dbReference type="NCBI Taxonomy" id="3239302"/>
    <lineage>
        <taxon>Bacteria</taxon>
        <taxon>Fusobacteriati</taxon>
        <taxon>Fusobacteriota</taxon>
        <taxon>Fusobacteriia</taxon>
        <taxon>Fusobacteriales</taxon>
        <taxon>Leptotrichiaceae</taxon>
        <taxon>Leptotrichia</taxon>
    </lineage>
</organism>
<evidence type="ECO:0000313" key="2">
    <source>
        <dbReference type="EMBL" id="XDU67122.1"/>
    </source>
</evidence>
<keyword evidence="1" id="KW-0812">Transmembrane</keyword>
<reference evidence="2" key="1">
    <citation type="submission" date="2024-07" db="EMBL/GenBank/DDBJ databases">
        <authorList>
            <person name="Li X.-J."/>
            <person name="Wang X."/>
        </authorList>
    </citation>
    <scope>NUCLEOTIDE SEQUENCE</scope>
    <source>
        <strain evidence="2">HSP-334</strain>
    </source>
</reference>
<feature type="transmembrane region" description="Helical" evidence="1">
    <location>
        <begin position="290"/>
        <end position="308"/>
    </location>
</feature>
<feature type="transmembrane region" description="Helical" evidence="1">
    <location>
        <begin position="211"/>
        <end position="230"/>
    </location>
</feature>
<dbReference type="KEGG" id="lrug:AB8B22_01555"/>
<feature type="transmembrane region" description="Helical" evidence="1">
    <location>
        <begin position="168"/>
        <end position="190"/>
    </location>
</feature>
<accession>A0AB39VIZ8</accession>
<keyword evidence="1" id="KW-0472">Membrane</keyword>
<proteinExistence type="predicted"/>
<feature type="transmembrane region" description="Helical" evidence="1">
    <location>
        <begin position="347"/>
        <end position="367"/>
    </location>
</feature>
<evidence type="ECO:0000256" key="1">
    <source>
        <dbReference type="SAM" id="Phobius"/>
    </source>
</evidence>
<gene>
    <name evidence="2" type="ORF">AB8B22_01555</name>
</gene>
<protein>
    <submittedName>
        <fullName evidence="2">Uncharacterized protein</fullName>
    </submittedName>
</protein>
<feature type="transmembrane region" description="Helical" evidence="1">
    <location>
        <begin position="314"/>
        <end position="335"/>
    </location>
</feature>
<keyword evidence="1" id="KW-1133">Transmembrane helix</keyword>
<dbReference type="EMBL" id="CP165644">
    <property type="protein sequence ID" value="XDU67122.1"/>
    <property type="molecule type" value="Genomic_DNA"/>
</dbReference>
<dbReference type="AlphaFoldDB" id="A0AB39VIZ8"/>
<name>A0AB39VIZ8_9FUSO</name>
<sequence>MKIKKTTLLILTIGIFFAVINTFGEIQSLERNNFQNQNFDEEAIFNFGAILSTAATGISAYNIGMAVNAINSSNLNYENDIGTKPIMWDKIELKYWEIIAVAAFMANETREIKNISNGNNGYIKNLNYEKSPIGKMEDTKDMRSKIIINLFKVVGNITDNVGRTLSNILATFLLLMGTTEILIGILKGVLEIEDINSIIIIQILKNMVPKIAVIGIIFLFLANSFFWNFYTGALFNFSMKIGGILSGQNFNMKNLPNYLTKLFDVPFSIMVQGIKMMFNIQGVVNNIMPLILLFSGILFLYFIFKVAVEIMSILIDYLVIGCFSMCIIIFSVLQITKNIGTGVIGAVIYAMTNVIVMFLLAGISFSLTDKIEKSGISSISKLLELILTLYIAVLLLTKIREIGKSIYSGKVFGLKGTEIFGESKMPFNKIKKFII</sequence>